<keyword evidence="4" id="KW-1185">Reference proteome</keyword>
<dbReference type="OrthoDB" id="4751481at2"/>
<evidence type="ECO:0000313" key="3">
    <source>
        <dbReference type="EMBL" id="PTL58434.1"/>
    </source>
</evidence>
<accession>A0A2T4UGQ6</accession>
<organism evidence="3 4">
    <name type="scientific">Paraconexibacter algicola</name>
    <dbReference type="NCBI Taxonomy" id="2133960"/>
    <lineage>
        <taxon>Bacteria</taxon>
        <taxon>Bacillati</taxon>
        <taxon>Actinomycetota</taxon>
        <taxon>Thermoleophilia</taxon>
        <taxon>Solirubrobacterales</taxon>
        <taxon>Paraconexibacteraceae</taxon>
        <taxon>Paraconexibacter</taxon>
    </lineage>
</organism>
<dbReference type="RefSeq" id="WP_107566872.1">
    <property type="nucleotide sequence ID" value="NZ_PYYB01000001.1"/>
</dbReference>
<dbReference type="Pfam" id="PF10517">
    <property type="entry name" value="DM13"/>
    <property type="match status" value="1"/>
</dbReference>
<dbReference type="PROSITE" id="PS51549">
    <property type="entry name" value="DM13"/>
    <property type="match status" value="1"/>
</dbReference>
<protein>
    <recommendedName>
        <fullName evidence="2">DM13 domain-containing protein</fullName>
    </recommendedName>
</protein>
<feature type="signal peptide" evidence="1">
    <location>
        <begin position="1"/>
        <end position="27"/>
    </location>
</feature>
<name>A0A2T4UGQ6_9ACTN</name>
<proteinExistence type="predicted"/>
<evidence type="ECO:0000256" key="1">
    <source>
        <dbReference type="SAM" id="SignalP"/>
    </source>
</evidence>
<dbReference type="Proteomes" id="UP000240739">
    <property type="component" value="Unassembled WGS sequence"/>
</dbReference>
<evidence type="ECO:0000259" key="2">
    <source>
        <dbReference type="PROSITE" id="PS51549"/>
    </source>
</evidence>
<dbReference type="PROSITE" id="PS51318">
    <property type="entry name" value="TAT"/>
    <property type="match status" value="1"/>
</dbReference>
<sequence length="140" mass="15223">MPRSRPALLATAATAVALLSAAPPAMAANVELLRGTVRPASHDARGVATVVARPDGSRTLNLRRFRIDPGPVVRVWLVPKSARSDGRIDDDYKDLGRLKGSKGNQSYRIPKSIDLRRYSSVVFWCVPFTSNLARADLGRS</sequence>
<keyword evidence="1" id="KW-0732">Signal</keyword>
<feature type="domain" description="DM13" evidence="2">
    <location>
        <begin position="35"/>
        <end position="138"/>
    </location>
</feature>
<feature type="chain" id="PRO_5015755810" description="DM13 domain-containing protein" evidence="1">
    <location>
        <begin position="28"/>
        <end position="140"/>
    </location>
</feature>
<dbReference type="EMBL" id="PYYB01000001">
    <property type="protein sequence ID" value="PTL58434.1"/>
    <property type="molecule type" value="Genomic_DNA"/>
</dbReference>
<dbReference type="AlphaFoldDB" id="A0A2T4UGQ6"/>
<dbReference type="InterPro" id="IPR019545">
    <property type="entry name" value="DM13_domain"/>
</dbReference>
<gene>
    <name evidence="3" type="ORF">C7Y72_01585</name>
</gene>
<comment type="caution">
    <text evidence="3">The sequence shown here is derived from an EMBL/GenBank/DDBJ whole genome shotgun (WGS) entry which is preliminary data.</text>
</comment>
<reference evidence="3 4" key="1">
    <citation type="submission" date="2018-03" db="EMBL/GenBank/DDBJ databases">
        <title>Aquarubrobacter algicola gen. nov., sp. nov., a novel actinobacterium isolated from shallow eutrophic lake during the end of cyanobacterial harmful algal blooms.</title>
        <authorList>
            <person name="Chun S.J."/>
        </authorList>
    </citation>
    <scope>NUCLEOTIDE SEQUENCE [LARGE SCALE GENOMIC DNA]</scope>
    <source>
        <strain evidence="3 4">Seoho-28</strain>
    </source>
</reference>
<evidence type="ECO:0000313" key="4">
    <source>
        <dbReference type="Proteomes" id="UP000240739"/>
    </source>
</evidence>
<dbReference type="InterPro" id="IPR006311">
    <property type="entry name" value="TAT_signal"/>
</dbReference>